<dbReference type="RefSeq" id="WP_260592710.1">
    <property type="nucleotide sequence ID" value="NZ_CP104003.1"/>
</dbReference>
<dbReference type="AlphaFoldDB" id="A0A9E7U7M4"/>
<accession>A0A9E7U7M4</accession>
<name>A0A9E7U7M4_9EURY</name>
<sequence length="102" mass="10689">MPTYEVTYTFDGHCLGTPAEVIDRSFETLAELQARAVEVEHLGGIITLGADGTPSGGTARYAAPTQGHVGWLAVSALLPIGGIRRLDSPGRAQMRAAGRSQP</sequence>
<dbReference type="EMBL" id="CP104003">
    <property type="protein sequence ID" value="UWM53716.1"/>
    <property type="molecule type" value="Genomic_DNA"/>
</dbReference>
<reference evidence="1" key="1">
    <citation type="submission" date="2022-09" db="EMBL/GenBank/DDBJ databases">
        <title>Diverse halophilic archaea isolated from saline environments.</title>
        <authorList>
            <person name="Cui H.-L."/>
        </authorList>
    </citation>
    <scope>NUCLEOTIDE SEQUENCE</scope>
    <source>
        <strain evidence="1">ZS-35-S2</strain>
    </source>
</reference>
<dbReference type="KEGG" id="ssai:N0B31_16455"/>
<dbReference type="GeneID" id="74944047"/>
<proteinExistence type="predicted"/>
<evidence type="ECO:0000313" key="1">
    <source>
        <dbReference type="EMBL" id="UWM53716.1"/>
    </source>
</evidence>
<dbReference type="Proteomes" id="UP001057580">
    <property type="component" value="Chromosome"/>
</dbReference>
<gene>
    <name evidence="1" type="ORF">N0B31_16455</name>
</gene>
<protein>
    <submittedName>
        <fullName evidence="1">Uncharacterized protein</fullName>
    </submittedName>
</protein>
<keyword evidence="2" id="KW-1185">Reference proteome</keyword>
<evidence type="ECO:0000313" key="2">
    <source>
        <dbReference type="Proteomes" id="UP001057580"/>
    </source>
</evidence>
<organism evidence="1 2">
    <name type="scientific">Salinirubellus salinus</name>
    <dbReference type="NCBI Taxonomy" id="1364945"/>
    <lineage>
        <taxon>Archaea</taxon>
        <taxon>Methanobacteriati</taxon>
        <taxon>Methanobacteriota</taxon>
        <taxon>Stenosarchaea group</taxon>
        <taxon>Halobacteria</taxon>
        <taxon>Halobacteriales</taxon>
        <taxon>Natronomonadaceae</taxon>
        <taxon>Salinirubellus</taxon>
    </lineage>
</organism>